<gene>
    <name evidence="2" type="ORF">ABEB36_000285</name>
</gene>
<keyword evidence="3" id="KW-1185">Reference proteome</keyword>
<dbReference type="AlphaFoldDB" id="A0ABD1FAT3"/>
<reference evidence="2 3" key="1">
    <citation type="submission" date="2024-05" db="EMBL/GenBank/DDBJ databases">
        <title>Genetic variation in Jamaican populations of the coffee berry borer (Hypothenemus hampei).</title>
        <authorList>
            <person name="Errbii M."/>
            <person name="Myrie A."/>
        </authorList>
    </citation>
    <scope>NUCLEOTIDE SEQUENCE [LARGE SCALE GENOMIC DNA]</scope>
    <source>
        <strain evidence="2">JA-Hopewell-2020-01-JO</strain>
        <tissue evidence="2">Whole body</tissue>
    </source>
</reference>
<name>A0ABD1FAT3_HYPHA</name>
<protein>
    <submittedName>
        <fullName evidence="2">Uncharacterized protein</fullName>
    </submittedName>
</protein>
<accession>A0ABD1FAT3</accession>
<dbReference type="EMBL" id="JBDJPC010000001">
    <property type="protein sequence ID" value="KAL1516366.1"/>
    <property type="molecule type" value="Genomic_DNA"/>
</dbReference>
<organism evidence="2 3">
    <name type="scientific">Hypothenemus hampei</name>
    <name type="common">Coffee berry borer</name>
    <dbReference type="NCBI Taxonomy" id="57062"/>
    <lineage>
        <taxon>Eukaryota</taxon>
        <taxon>Metazoa</taxon>
        <taxon>Ecdysozoa</taxon>
        <taxon>Arthropoda</taxon>
        <taxon>Hexapoda</taxon>
        <taxon>Insecta</taxon>
        <taxon>Pterygota</taxon>
        <taxon>Neoptera</taxon>
        <taxon>Endopterygota</taxon>
        <taxon>Coleoptera</taxon>
        <taxon>Polyphaga</taxon>
        <taxon>Cucujiformia</taxon>
        <taxon>Curculionidae</taxon>
        <taxon>Scolytinae</taxon>
        <taxon>Hypothenemus</taxon>
    </lineage>
</organism>
<feature type="region of interest" description="Disordered" evidence="1">
    <location>
        <begin position="46"/>
        <end position="93"/>
    </location>
</feature>
<proteinExistence type="predicted"/>
<dbReference type="Proteomes" id="UP001566132">
    <property type="component" value="Unassembled WGS sequence"/>
</dbReference>
<sequence length="105" mass="12260">MSFFQRVFFVKSKNVLFGFIRALRYINEEDNTPQRVLRELEIEEIENEDAGPLIEDDPDYDEEKIEEDDHYSDSETDLDSEEDEGNALGDAADLQFYIGKDNETI</sequence>
<feature type="compositionally biased region" description="Acidic residues" evidence="1">
    <location>
        <begin position="46"/>
        <end position="85"/>
    </location>
</feature>
<evidence type="ECO:0000313" key="3">
    <source>
        <dbReference type="Proteomes" id="UP001566132"/>
    </source>
</evidence>
<evidence type="ECO:0000313" key="2">
    <source>
        <dbReference type="EMBL" id="KAL1516366.1"/>
    </source>
</evidence>
<evidence type="ECO:0000256" key="1">
    <source>
        <dbReference type="SAM" id="MobiDB-lite"/>
    </source>
</evidence>
<comment type="caution">
    <text evidence="2">The sequence shown here is derived from an EMBL/GenBank/DDBJ whole genome shotgun (WGS) entry which is preliminary data.</text>
</comment>